<evidence type="ECO:0000313" key="1">
    <source>
        <dbReference type="EMBL" id="JAH22472.1"/>
    </source>
</evidence>
<reference evidence="1" key="1">
    <citation type="submission" date="2014-11" db="EMBL/GenBank/DDBJ databases">
        <authorList>
            <person name="Amaro Gonzalez C."/>
        </authorList>
    </citation>
    <scope>NUCLEOTIDE SEQUENCE</scope>
</reference>
<reference evidence="1" key="2">
    <citation type="journal article" date="2015" name="Fish Shellfish Immunol.">
        <title>Early steps in the European eel (Anguilla anguilla)-Vibrio vulnificus interaction in the gills: Role of the RtxA13 toxin.</title>
        <authorList>
            <person name="Callol A."/>
            <person name="Pajuelo D."/>
            <person name="Ebbesson L."/>
            <person name="Teles M."/>
            <person name="MacKenzie S."/>
            <person name="Amaro C."/>
        </authorList>
    </citation>
    <scope>NUCLEOTIDE SEQUENCE</scope>
</reference>
<accession>A0A0E9R146</accession>
<dbReference type="AlphaFoldDB" id="A0A0E9R146"/>
<dbReference type="EMBL" id="GBXM01086105">
    <property type="protein sequence ID" value="JAH22472.1"/>
    <property type="molecule type" value="Transcribed_RNA"/>
</dbReference>
<protein>
    <submittedName>
        <fullName evidence="1">Uncharacterized protein</fullName>
    </submittedName>
</protein>
<organism evidence="1">
    <name type="scientific">Anguilla anguilla</name>
    <name type="common">European freshwater eel</name>
    <name type="synonym">Muraena anguilla</name>
    <dbReference type="NCBI Taxonomy" id="7936"/>
    <lineage>
        <taxon>Eukaryota</taxon>
        <taxon>Metazoa</taxon>
        <taxon>Chordata</taxon>
        <taxon>Craniata</taxon>
        <taxon>Vertebrata</taxon>
        <taxon>Euteleostomi</taxon>
        <taxon>Actinopterygii</taxon>
        <taxon>Neopterygii</taxon>
        <taxon>Teleostei</taxon>
        <taxon>Anguilliformes</taxon>
        <taxon>Anguillidae</taxon>
        <taxon>Anguilla</taxon>
    </lineage>
</organism>
<proteinExistence type="predicted"/>
<name>A0A0E9R146_ANGAN</name>
<sequence>MYYYMRVLQIQTGIKIFYRNE</sequence>